<comment type="caution">
    <text evidence="4">The sequence shown here is derived from an EMBL/GenBank/DDBJ whole genome shotgun (WGS) entry which is preliminary data.</text>
</comment>
<dbReference type="Pfam" id="PF06253">
    <property type="entry name" value="MTTB"/>
    <property type="match status" value="1"/>
</dbReference>
<evidence type="ECO:0000256" key="3">
    <source>
        <dbReference type="ARBA" id="ARBA00022679"/>
    </source>
</evidence>
<evidence type="ECO:0008006" key="5">
    <source>
        <dbReference type="Google" id="ProtNLM"/>
    </source>
</evidence>
<dbReference type="Gene3D" id="3.20.20.480">
    <property type="entry name" value="Trimethylamine methyltransferase-like"/>
    <property type="match status" value="1"/>
</dbReference>
<comment type="similarity">
    <text evidence="1">Belongs to the trimethylamine methyltransferase family.</text>
</comment>
<dbReference type="AlphaFoldDB" id="X0XR23"/>
<reference evidence="4" key="1">
    <citation type="journal article" date="2014" name="Front. Microbiol.">
        <title>High frequency of phylogenetically diverse reductive dehalogenase-homologous genes in deep subseafloor sedimentary metagenomes.</title>
        <authorList>
            <person name="Kawai M."/>
            <person name="Futagami T."/>
            <person name="Toyoda A."/>
            <person name="Takaki Y."/>
            <person name="Nishi S."/>
            <person name="Hori S."/>
            <person name="Arai W."/>
            <person name="Tsubouchi T."/>
            <person name="Morono Y."/>
            <person name="Uchiyama I."/>
            <person name="Ito T."/>
            <person name="Fujiyama A."/>
            <person name="Inagaki F."/>
            <person name="Takami H."/>
        </authorList>
    </citation>
    <scope>NUCLEOTIDE SEQUENCE</scope>
    <source>
        <strain evidence="4">Expedition CK06-06</strain>
    </source>
</reference>
<dbReference type="InterPro" id="IPR010426">
    <property type="entry name" value="MTTB_MeTrfase"/>
</dbReference>
<evidence type="ECO:0000256" key="1">
    <source>
        <dbReference type="ARBA" id="ARBA00007137"/>
    </source>
</evidence>
<dbReference type="GO" id="GO:0015948">
    <property type="term" value="P:methanogenesis"/>
    <property type="evidence" value="ECO:0007669"/>
    <property type="project" value="InterPro"/>
</dbReference>
<name>X0XR23_9ZZZZ</name>
<dbReference type="EMBL" id="BARS01058126">
    <property type="protein sequence ID" value="GAG45705.1"/>
    <property type="molecule type" value="Genomic_DNA"/>
</dbReference>
<protein>
    <recommendedName>
        <fullName evidence="5">Trimethylamine methyltransferase</fullName>
    </recommendedName>
</protein>
<dbReference type="GO" id="GO:0032259">
    <property type="term" value="P:methylation"/>
    <property type="evidence" value="ECO:0007669"/>
    <property type="project" value="UniProtKB-KW"/>
</dbReference>
<keyword evidence="3" id="KW-0808">Transferase</keyword>
<gene>
    <name evidence="4" type="ORF">S01H1_84926</name>
</gene>
<sequence length="70" mass="8233">MKKSMMEPIRYLSREEMERIHQSALRILQSTGIWVDHEKALEYLREAGCKVDMDRRIAEFPPDVVEKAVA</sequence>
<organism evidence="4">
    <name type="scientific">marine sediment metagenome</name>
    <dbReference type="NCBI Taxonomy" id="412755"/>
    <lineage>
        <taxon>unclassified sequences</taxon>
        <taxon>metagenomes</taxon>
        <taxon>ecological metagenomes</taxon>
    </lineage>
</organism>
<accession>X0XR23</accession>
<evidence type="ECO:0000313" key="4">
    <source>
        <dbReference type="EMBL" id="GAG45705.1"/>
    </source>
</evidence>
<proteinExistence type="inferred from homology"/>
<keyword evidence="2" id="KW-0489">Methyltransferase</keyword>
<dbReference type="InterPro" id="IPR038601">
    <property type="entry name" value="MttB-like_sf"/>
</dbReference>
<evidence type="ECO:0000256" key="2">
    <source>
        <dbReference type="ARBA" id="ARBA00022603"/>
    </source>
</evidence>
<feature type="non-terminal residue" evidence="4">
    <location>
        <position position="70"/>
    </location>
</feature>
<dbReference type="GO" id="GO:0008168">
    <property type="term" value="F:methyltransferase activity"/>
    <property type="evidence" value="ECO:0007669"/>
    <property type="project" value="UniProtKB-KW"/>
</dbReference>